<dbReference type="InterPro" id="IPR029016">
    <property type="entry name" value="GAF-like_dom_sf"/>
</dbReference>
<dbReference type="PANTHER" id="PTHR30136:SF39">
    <property type="entry name" value="TRANSCRIPTIONAL REGULATORY PROTEIN"/>
    <property type="match status" value="1"/>
</dbReference>
<dbReference type="Pfam" id="PF09339">
    <property type="entry name" value="HTH_IclR"/>
    <property type="match status" value="1"/>
</dbReference>
<keyword evidence="2" id="KW-0238">DNA-binding</keyword>
<protein>
    <submittedName>
        <fullName evidence="5">IclR family transcriptional regulator</fullName>
    </submittedName>
</protein>
<comment type="caution">
    <text evidence="5">The sequence shown here is derived from an EMBL/GenBank/DDBJ whole genome shotgun (WGS) entry which is preliminary data.</text>
</comment>
<dbReference type="Proteomes" id="UP000276232">
    <property type="component" value="Unassembled WGS sequence"/>
</dbReference>
<dbReference type="GO" id="GO:0003677">
    <property type="term" value="F:DNA binding"/>
    <property type="evidence" value="ECO:0007669"/>
    <property type="project" value="UniProtKB-KW"/>
</dbReference>
<dbReference type="InterPro" id="IPR050707">
    <property type="entry name" value="HTH_MetabolicPath_Reg"/>
</dbReference>
<keyword evidence="1" id="KW-0805">Transcription regulation</keyword>
<reference evidence="5 6" key="1">
    <citation type="journal article" date="2015" name="Stand. Genomic Sci.">
        <title>Genomic Encyclopedia of Bacterial and Archaeal Type Strains, Phase III: the genomes of soil and plant-associated and newly described type strains.</title>
        <authorList>
            <person name="Whitman W.B."/>
            <person name="Woyke T."/>
            <person name="Klenk H.P."/>
            <person name="Zhou Y."/>
            <person name="Lilburn T.G."/>
            <person name="Beck B.J."/>
            <person name="De Vos P."/>
            <person name="Vandamme P."/>
            <person name="Eisen J.A."/>
            <person name="Garrity G."/>
            <person name="Hugenholtz P."/>
            <person name="Kyrpides N.C."/>
        </authorList>
    </citation>
    <scope>NUCLEOTIDE SEQUENCE [LARGE SCALE GENOMIC DNA]</scope>
    <source>
        <strain evidence="5 6">CECT 7306</strain>
    </source>
</reference>
<dbReference type="InParanoid" id="A0A3N1HMB7"/>
<dbReference type="InterPro" id="IPR005471">
    <property type="entry name" value="Tscrpt_reg_IclR_N"/>
</dbReference>
<feature type="domain" description="IclR-ED" evidence="4">
    <location>
        <begin position="80"/>
        <end position="261"/>
    </location>
</feature>
<dbReference type="GO" id="GO:0003700">
    <property type="term" value="F:DNA-binding transcription factor activity"/>
    <property type="evidence" value="ECO:0007669"/>
    <property type="project" value="TreeGrafter"/>
</dbReference>
<dbReference type="Pfam" id="PF01614">
    <property type="entry name" value="IclR_C"/>
    <property type="match status" value="1"/>
</dbReference>
<dbReference type="SUPFAM" id="SSF55781">
    <property type="entry name" value="GAF domain-like"/>
    <property type="match status" value="1"/>
</dbReference>
<evidence type="ECO:0000256" key="3">
    <source>
        <dbReference type="ARBA" id="ARBA00023163"/>
    </source>
</evidence>
<keyword evidence="6" id="KW-1185">Reference proteome</keyword>
<dbReference type="GO" id="GO:0045892">
    <property type="term" value="P:negative regulation of DNA-templated transcription"/>
    <property type="evidence" value="ECO:0007669"/>
    <property type="project" value="TreeGrafter"/>
</dbReference>
<gene>
    <name evidence="5" type="ORF">EDC03_1214</name>
</gene>
<evidence type="ECO:0000313" key="6">
    <source>
        <dbReference type="Proteomes" id="UP000276232"/>
    </source>
</evidence>
<dbReference type="PROSITE" id="PS51078">
    <property type="entry name" value="ICLR_ED"/>
    <property type="match status" value="1"/>
</dbReference>
<dbReference type="AlphaFoldDB" id="A0A3N1HMB7"/>
<evidence type="ECO:0000313" key="5">
    <source>
        <dbReference type="EMBL" id="ROP43621.1"/>
    </source>
</evidence>
<dbReference type="SMART" id="SM00346">
    <property type="entry name" value="HTH_ICLR"/>
    <property type="match status" value="1"/>
</dbReference>
<dbReference type="OrthoDB" id="8479143at2"/>
<sequence>MAAASPRGEDAAGGLLVLGKITSILDAFTLARPVLTPAELRAATGLPASTLQRLVANLVQQGFLDRAEHERPGGVRIGVRMAYWAAPSARGLDLIDVAAPVLRGLRDATGETACLFRVEGLHRVCVALAETRHALRRVMRVGMVLPLHAGSAGRVLLAHDDALLRQVLDEDLPSLTDVTITGRDELVAAVRRAREDGVAVTTGERDSGASGLSAPVVDAAGEVVAALTLSGPALRMTPGWCAEHVDAVVGAAEQVTRMLGGRPPR</sequence>
<dbReference type="SUPFAM" id="SSF46785">
    <property type="entry name" value="Winged helix' DNA-binding domain"/>
    <property type="match status" value="1"/>
</dbReference>
<evidence type="ECO:0000259" key="4">
    <source>
        <dbReference type="PROSITE" id="PS51078"/>
    </source>
</evidence>
<name>A0A3N1HMB7_9ACTN</name>
<dbReference type="Gene3D" id="1.10.10.10">
    <property type="entry name" value="Winged helix-like DNA-binding domain superfamily/Winged helix DNA-binding domain"/>
    <property type="match status" value="1"/>
</dbReference>
<dbReference type="Gene3D" id="3.30.450.40">
    <property type="match status" value="1"/>
</dbReference>
<dbReference type="EMBL" id="RJKN01000003">
    <property type="protein sequence ID" value="ROP43621.1"/>
    <property type="molecule type" value="Genomic_DNA"/>
</dbReference>
<proteinExistence type="predicted"/>
<dbReference type="InterPro" id="IPR036390">
    <property type="entry name" value="WH_DNA-bd_sf"/>
</dbReference>
<evidence type="ECO:0000256" key="1">
    <source>
        <dbReference type="ARBA" id="ARBA00023015"/>
    </source>
</evidence>
<evidence type="ECO:0000256" key="2">
    <source>
        <dbReference type="ARBA" id="ARBA00023125"/>
    </source>
</evidence>
<keyword evidence="3" id="KW-0804">Transcription</keyword>
<dbReference type="InterPro" id="IPR014757">
    <property type="entry name" value="Tscrpt_reg_IclR_C"/>
</dbReference>
<organism evidence="5 6">
    <name type="scientific">Pseudokineococcus lusitanus</name>
    <dbReference type="NCBI Taxonomy" id="763993"/>
    <lineage>
        <taxon>Bacteria</taxon>
        <taxon>Bacillati</taxon>
        <taxon>Actinomycetota</taxon>
        <taxon>Actinomycetes</taxon>
        <taxon>Kineosporiales</taxon>
        <taxon>Kineosporiaceae</taxon>
        <taxon>Pseudokineococcus</taxon>
    </lineage>
</organism>
<dbReference type="PANTHER" id="PTHR30136">
    <property type="entry name" value="HELIX-TURN-HELIX TRANSCRIPTIONAL REGULATOR, ICLR FAMILY"/>
    <property type="match status" value="1"/>
</dbReference>
<dbReference type="RefSeq" id="WP_123379354.1">
    <property type="nucleotide sequence ID" value="NZ_RJKN01000003.1"/>
</dbReference>
<accession>A0A3N1HMB7</accession>
<dbReference type="InterPro" id="IPR036388">
    <property type="entry name" value="WH-like_DNA-bd_sf"/>
</dbReference>